<organism evidence="3 4">
    <name type="scientific">Tuber borchii</name>
    <name type="common">White truffle</name>
    <dbReference type="NCBI Taxonomy" id="42251"/>
    <lineage>
        <taxon>Eukaryota</taxon>
        <taxon>Fungi</taxon>
        <taxon>Dikarya</taxon>
        <taxon>Ascomycota</taxon>
        <taxon>Pezizomycotina</taxon>
        <taxon>Pezizomycetes</taxon>
        <taxon>Pezizales</taxon>
        <taxon>Tuberaceae</taxon>
        <taxon>Tuber</taxon>
    </lineage>
</organism>
<feature type="region of interest" description="Disordered" evidence="1">
    <location>
        <begin position="51"/>
        <end position="75"/>
    </location>
</feature>
<evidence type="ECO:0000256" key="1">
    <source>
        <dbReference type="SAM" id="MobiDB-lite"/>
    </source>
</evidence>
<protein>
    <submittedName>
        <fullName evidence="3">Uncharacterized protein</fullName>
    </submittedName>
</protein>
<sequence length="100" mass="10539">MQAKVFLSYILATILAVGVIATPVDVADAEATTPPDVNNMFEETVDTFATFNGPPDPVPTGPTITPKEEDVPTPTDSVIARDLNSLEKRTPGCITVGVKP</sequence>
<comment type="caution">
    <text evidence="3">The sequence shown here is derived from an EMBL/GenBank/DDBJ whole genome shotgun (WGS) entry which is preliminary data.</text>
</comment>
<evidence type="ECO:0000313" key="4">
    <source>
        <dbReference type="Proteomes" id="UP000244722"/>
    </source>
</evidence>
<gene>
    <name evidence="3" type="ORF">B9Z19DRAFT_1132206</name>
</gene>
<name>A0A2T6ZHJ5_TUBBO</name>
<dbReference type="Proteomes" id="UP000244722">
    <property type="component" value="Unassembled WGS sequence"/>
</dbReference>
<dbReference type="AlphaFoldDB" id="A0A2T6ZHJ5"/>
<feature type="chain" id="PRO_5015781178" evidence="2">
    <location>
        <begin position="22"/>
        <end position="100"/>
    </location>
</feature>
<feature type="signal peptide" evidence="2">
    <location>
        <begin position="1"/>
        <end position="21"/>
    </location>
</feature>
<proteinExistence type="predicted"/>
<accession>A0A2T6ZHJ5</accession>
<evidence type="ECO:0000313" key="3">
    <source>
        <dbReference type="EMBL" id="PUU74926.1"/>
    </source>
</evidence>
<dbReference type="STRING" id="42251.A0A2T6ZHJ5"/>
<dbReference type="EMBL" id="NESQ01000260">
    <property type="protein sequence ID" value="PUU74926.1"/>
    <property type="molecule type" value="Genomic_DNA"/>
</dbReference>
<keyword evidence="2" id="KW-0732">Signal</keyword>
<reference evidence="3 4" key="1">
    <citation type="submission" date="2017-04" db="EMBL/GenBank/DDBJ databases">
        <title>Draft genome sequence of Tuber borchii Vittad., a whitish edible truffle.</title>
        <authorList>
            <consortium name="DOE Joint Genome Institute"/>
            <person name="Murat C."/>
            <person name="Kuo A."/>
            <person name="Barry K.W."/>
            <person name="Clum A."/>
            <person name="Dockter R.B."/>
            <person name="Fauchery L."/>
            <person name="Iotti M."/>
            <person name="Kohler A."/>
            <person name="Labutti K."/>
            <person name="Lindquist E.A."/>
            <person name="Lipzen A."/>
            <person name="Ohm R.A."/>
            <person name="Wang M."/>
            <person name="Grigoriev I.V."/>
            <person name="Zambonelli A."/>
            <person name="Martin F.M."/>
        </authorList>
    </citation>
    <scope>NUCLEOTIDE SEQUENCE [LARGE SCALE GENOMIC DNA]</scope>
    <source>
        <strain evidence="3 4">Tbo3840</strain>
    </source>
</reference>
<keyword evidence="4" id="KW-1185">Reference proteome</keyword>
<evidence type="ECO:0000256" key="2">
    <source>
        <dbReference type="SAM" id="SignalP"/>
    </source>
</evidence>